<feature type="compositionally biased region" description="Basic residues" evidence="1">
    <location>
        <begin position="231"/>
        <end position="241"/>
    </location>
</feature>
<gene>
    <name evidence="3" type="ORF">LSH36_250g02042</name>
</gene>
<protein>
    <submittedName>
        <fullName evidence="3">Uncharacterized protein</fullName>
    </submittedName>
</protein>
<evidence type="ECO:0000313" key="3">
    <source>
        <dbReference type="EMBL" id="KAK2155062.1"/>
    </source>
</evidence>
<feature type="compositionally biased region" description="Acidic residues" evidence="1">
    <location>
        <begin position="288"/>
        <end position="302"/>
    </location>
</feature>
<dbReference type="AlphaFoldDB" id="A0AAD9N2T2"/>
<feature type="compositionally biased region" description="Basic residues" evidence="1">
    <location>
        <begin position="252"/>
        <end position="270"/>
    </location>
</feature>
<keyword evidence="2" id="KW-0472">Membrane</keyword>
<keyword evidence="4" id="KW-1185">Reference proteome</keyword>
<sequence length="416" mass="44855">MTSTPTGCRFLWRHVIFVHVALLLACIIGSSRGETTASSNLDDDSLSDSNIPVALVTLVVLSVCIIIGLLIAKGVDHCYDRRAIRDDVSDISEFTKELLKAQFLYAFNKKLIGKVKSNETVKQRARRLGRIWAAKARKNLRERNLVLEELDQQPKDGATLVSVKVIGGAGNVEKKDAKKAENATGQSAPDEKSSNTNNNQGTIQNEFGTSTEIRDGADPGGPDKKGSKSPPGKRKNAKKGSKGKDKKTPGSPKRKKKVGNGKKKKKKAKKSQVNVSDGDRKRDHSDTSDSDSDSDSDADTDDATTSNNDANGPSTSSDTSHDIGPVGRSDKAHVASAPCRDKRRRPAATLKTEKETTGSECSSRDDYEFLANSARVGRRKKQPDEAWVSTTGSSPNRGRTSGSQSKLSMSVDSSLL</sequence>
<dbReference type="Proteomes" id="UP001208570">
    <property type="component" value="Unassembled WGS sequence"/>
</dbReference>
<accession>A0AAD9N2T2</accession>
<evidence type="ECO:0000256" key="1">
    <source>
        <dbReference type="SAM" id="MobiDB-lite"/>
    </source>
</evidence>
<dbReference type="EMBL" id="JAODUP010000250">
    <property type="protein sequence ID" value="KAK2155062.1"/>
    <property type="molecule type" value="Genomic_DNA"/>
</dbReference>
<keyword evidence="2" id="KW-0812">Transmembrane</keyword>
<feature type="compositionally biased region" description="Basic and acidic residues" evidence="1">
    <location>
        <begin position="351"/>
        <end position="367"/>
    </location>
</feature>
<organism evidence="3 4">
    <name type="scientific">Paralvinella palmiformis</name>
    <dbReference type="NCBI Taxonomy" id="53620"/>
    <lineage>
        <taxon>Eukaryota</taxon>
        <taxon>Metazoa</taxon>
        <taxon>Spiralia</taxon>
        <taxon>Lophotrochozoa</taxon>
        <taxon>Annelida</taxon>
        <taxon>Polychaeta</taxon>
        <taxon>Sedentaria</taxon>
        <taxon>Canalipalpata</taxon>
        <taxon>Terebellida</taxon>
        <taxon>Terebelliformia</taxon>
        <taxon>Alvinellidae</taxon>
        <taxon>Paralvinella</taxon>
    </lineage>
</organism>
<evidence type="ECO:0000256" key="2">
    <source>
        <dbReference type="SAM" id="Phobius"/>
    </source>
</evidence>
<feature type="compositionally biased region" description="Polar residues" evidence="1">
    <location>
        <begin position="388"/>
        <end position="416"/>
    </location>
</feature>
<feature type="compositionally biased region" description="Basic and acidic residues" evidence="1">
    <location>
        <begin position="277"/>
        <end position="287"/>
    </location>
</feature>
<feature type="transmembrane region" description="Helical" evidence="2">
    <location>
        <begin position="12"/>
        <end position="31"/>
    </location>
</feature>
<keyword evidence="2" id="KW-1133">Transmembrane helix</keyword>
<evidence type="ECO:0000313" key="4">
    <source>
        <dbReference type="Proteomes" id="UP001208570"/>
    </source>
</evidence>
<feature type="region of interest" description="Disordered" evidence="1">
    <location>
        <begin position="174"/>
        <end position="416"/>
    </location>
</feature>
<proteinExistence type="predicted"/>
<reference evidence="3" key="1">
    <citation type="journal article" date="2023" name="Mol. Biol. Evol.">
        <title>Third-Generation Sequencing Reveals the Adaptive Role of the Epigenome in Three Deep-Sea Polychaetes.</title>
        <authorList>
            <person name="Perez M."/>
            <person name="Aroh O."/>
            <person name="Sun Y."/>
            <person name="Lan Y."/>
            <person name="Juniper S.K."/>
            <person name="Young C.R."/>
            <person name="Angers B."/>
            <person name="Qian P.Y."/>
        </authorList>
    </citation>
    <scope>NUCLEOTIDE SEQUENCE</scope>
    <source>
        <strain evidence="3">P08H-3</strain>
    </source>
</reference>
<feature type="compositionally biased region" description="Polar residues" evidence="1">
    <location>
        <begin position="194"/>
        <end position="211"/>
    </location>
</feature>
<name>A0AAD9N2T2_9ANNE</name>
<feature type="transmembrane region" description="Helical" evidence="2">
    <location>
        <begin position="51"/>
        <end position="72"/>
    </location>
</feature>
<comment type="caution">
    <text evidence="3">The sequence shown here is derived from an EMBL/GenBank/DDBJ whole genome shotgun (WGS) entry which is preliminary data.</text>
</comment>
<feature type="compositionally biased region" description="Basic and acidic residues" evidence="1">
    <location>
        <begin position="212"/>
        <end position="226"/>
    </location>
</feature>